<proteinExistence type="predicted"/>
<feature type="transmembrane region" description="Helical" evidence="1">
    <location>
        <begin position="145"/>
        <end position="163"/>
    </location>
</feature>
<gene>
    <name evidence="2" type="ORF">HH304_08825</name>
</gene>
<keyword evidence="1" id="KW-0812">Transmembrane</keyword>
<feature type="transmembrane region" description="Helical" evidence="1">
    <location>
        <begin position="111"/>
        <end position="133"/>
    </location>
</feature>
<keyword evidence="1" id="KW-0472">Membrane</keyword>
<dbReference type="Proteomes" id="UP000559010">
    <property type="component" value="Unassembled WGS sequence"/>
</dbReference>
<feature type="transmembrane region" description="Helical" evidence="1">
    <location>
        <begin position="39"/>
        <end position="58"/>
    </location>
</feature>
<dbReference type="RefSeq" id="WP_169680496.1">
    <property type="nucleotide sequence ID" value="NZ_JABBNU010000005.1"/>
</dbReference>
<dbReference type="EMBL" id="JABBNU010000005">
    <property type="protein sequence ID" value="NMM48501.1"/>
    <property type="molecule type" value="Genomic_DNA"/>
</dbReference>
<dbReference type="AlphaFoldDB" id="A0A848IYT6"/>
<feature type="transmembrane region" description="Helical" evidence="1">
    <location>
        <begin position="70"/>
        <end position="90"/>
    </location>
</feature>
<sequence>MDELQELWQGSEHDQNSKFNKEAFFNMIKLKSHPELMRIRIKMIVEIVSMLLLLAIYFDAFDGAERPFWLNILFVISIIFYVLSDVNALVQLSNPIRGNNLLLSLSSFKKVLYLNRNLNLISSFIFSIMLWLYFMFVVDFDNLKVIMASGMVITFIVLMYLSFKLWNNRIKKIEESITDLND</sequence>
<name>A0A848IYT6_9BACT</name>
<evidence type="ECO:0000256" key="1">
    <source>
        <dbReference type="SAM" id="Phobius"/>
    </source>
</evidence>
<keyword evidence="1" id="KW-1133">Transmembrane helix</keyword>
<evidence type="ECO:0000313" key="2">
    <source>
        <dbReference type="EMBL" id="NMM48501.1"/>
    </source>
</evidence>
<keyword evidence="3" id="KW-1185">Reference proteome</keyword>
<evidence type="ECO:0000313" key="3">
    <source>
        <dbReference type="Proteomes" id="UP000559010"/>
    </source>
</evidence>
<reference evidence="2 3" key="1">
    <citation type="submission" date="2020-04" db="EMBL/GenBank/DDBJ databases">
        <title>Flammeovirgaceae bacterium KN852 isolated from deep sea.</title>
        <authorList>
            <person name="Zhang D.-C."/>
        </authorList>
    </citation>
    <scope>NUCLEOTIDE SEQUENCE [LARGE SCALE GENOMIC DNA]</scope>
    <source>
        <strain evidence="2 3">KN852</strain>
    </source>
</reference>
<protein>
    <submittedName>
        <fullName evidence="2">Uncharacterized protein</fullName>
    </submittedName>
</protein>
<comment type="caution">
    <text evidence="2">The sequence shown here is derived from an EMBL/GenBank/DDBJ whole genome shotgun (WGS) entry which is preliminary data.</text>
</comment>
<organism evidence="2 3">
    <name type="scientific">Marinigracilibium pacificum</name>
    <dbReference type="NCBI Taxonomy" id="2729599"/>
    <lineage>
        <taxon>Bacteria</taxon>
        <taxon>Pseudomonadati</taxon>
        <taxon>Bacteroidota</taxon>
        <taxon>Cytophagia</taxon>
        <taxon>Cytophagales</taxon>
        <taxon>Flammeovirgaceae</taxon>
        <taxon>Marinigracilibium</taxon>
    </lineage>
</organism>
<accession>A0A848IYT6</accession>